<accession>A0A1G7DZE9</accession>
<protein>
    <submittedName>
        <fullName evidence="8">Competence protein ComEC</fullName>
    </submittedName>
</protein>
<feature type="transmembrane region" description="Helical" evidence="6">
    <location>
        <begin position="248"/>
        <end position="272"/>
    </location>
</feature>
<dbReference type="OrthoDB" id="7177610at2"/>
<feature type="transmembrane region" description="Helical" evidence="6">
    <location>
        <begin position="411"/>
        <end position="433"/>
    </location>
</feature>
<dbReference type="Proteomes" id="UP000198949">
    <property type="component" value="Unassembled WGS sequence"/>
</dbReference>
<feature type="transmembrane region" description="Helical" evidence="6">
    <location>
        <begin position="345"/>
        <end position="365"/>
    </location>
</feature>
<dbReference type="NCBIfam" id="TIGR00361">
    <property type="entry name" value="ComEC_Rec2"/>
    <property type="match status" value="1"/>
</dbReference>
<dbReference type="PANTHER" id="PTHR30619:SF1">
    <property type="entry name" value="RECOMBINATION PROTEIN 2"/>
    <property type="match status" value="1"/>
</dbReference>
<feature type="transmembrane region" description="Helical" evidence="6">
    <location>
        <begin position="472"/>
        <end position="492"/>
    </location>
</feature>
<keyword evidence="4 6" id="KW-1133">Transmembrane helix</keyword>
<dbReference type="STRING" id="58114.SAMN05216270_1328"/>
<feature type="transmembrane region" description="Helical" evidence="6">
    <location>
        <begin position="44"/>
        <end position="60"/>
    </location>
</feature>
<dbReference type="CDD" id="cd07731">
    <property type="entry name" value="ComA-like_MBL-fold"/>
    <property type="match status" value="1"/>
</dbReference>
<keyword evidence="2" id="KW-1003">Cell membrane</keyword>
<gene>
    <name evidence="8" type="ORF">SAMN05216270_1328</name>
</gene>
<feature type="domain" description="Metallo-beta-lactamase" evidence="7">
    <location>
        <begin position="533"/>
        <end position="725"/>
    </location>
</feature>
<organism evidence="8 9">
    <name type="scientific">Glycomyces harbinensis</name>
    <dbReference type="NCBI Taxonomy" id="58114"/>
    <lineage>
        <taxon>Bacteria</taxon>
        <taxon>Bacillati</taxon>
        <taxon>Actinomycetota</taxon>
        <taxon>Actinomycetes</taxon>
        <taxon>Glycomycetales</taxon>
        <taxon>Glycomycetaceae</taxon>
        <taxon>Glycomyces</taxon>
    </lineage>
</organism>
<dbReference type="EMBL" id="FNAD01000032">
    <property type="protein sequence ID" value="SDE56848.1"/>
    <property type="molecule type" value="Genomic_DNA"/>
</dbReference>
<evidence type="ECO:0000313" key="9">
    <source>
        <dbReference type="Proteomes" id="UP000198949"/>
    </source>
</evidence>
<feature type="transmembrane region" description="Helical" evidence="6">
    <location>
        <begin position="279"/>
        <end position="295"/>
    </location>
</feature>
<evidence type="ECO:0000259" key="7">
    <source>
        <dbReference type="SMART" id="SM00849"/>
    </source>
</evidence>
<dbReference type="Pfam" id="PF00753">
    <property type="entry name" value="Lactamase_B"/>
    <property type="match status" value="1"/>
</dbReference>
<proteinExistence type="predicted"/>
<dbReference type="InterPro" id="IPR036866">
    <property type="entry name" value="RibonucZ/Hydroxyglut_hydro"/>
</dbReference>
<feature type="transmembrane region" description="Helical" evidence="6">
    <location>
        <begin position="67"/>
        <end position="88"/>
    </location>
</feature>
<comment type="subcellular location">
    <subcellularLocation>
        <location evidence="1">Cell membrane</location>
        <topology evidence="1">Multi-pass membrane protein</topology>
    </subcellularLocation>
</comment>
<dbReference type="GO" id="GO:0030420">
    <property type="term" value="P:establishment of competence for transformation"/>
    <property type="evidence" value="ECO:0007669"/>
    <property type="project" value="InterPro"/>
</dbReference>
<dbReference type="InterPro" id="IPR035681">
    <property type="entry name" value="ComA-like_MBL"/>
</dbReference>
<keyword evidence="3 6" id="KW-0812">Transmembrane</keyword>
<dbReference type="GO" id="GO:0005886">
    <property type="term" value="C:plasma membrane"/>
    <property type="evidence" value="ECO:0007669"/>
    <property type="project" value="UniProtKB-SubCell"/>
</dbReference>
<evidence type="ECO:0000256" key="5">
    <source>
        <dbReference type="ARBA" id="ARBA00023136"/>
    </source>
</evidence>
<name>A0A1G7DZE9_9ACTN</name>
<dbReference type="AlphaFoldDB" id="A0A1G7DZE9"/>
<dbReference type="Pfam" id="PF03772">
    <property type="entry name" value="Competence"/>
    <property type="match status" value="1"/>
</dbReference>
<dbReference type="InterPro" id="IPR001279">
    <property type="entry name" value="Metallo-B-lactamas"/>
</dbReference>
<sequence length="771" mass="78886">MSAEFTLRPAPSEVVRRDWRLPLVAAGVWTAALAGLYGTVTTGTLTALACLALVVAGLRWRRGLTAALATAAFGGMLGAGVTTVHVAARDHAGITALTETETSGEAELVLHTVPKASTRRPEMVTATARLRSFESEDVAVEGNWQVLLVGSGEEWLQVSSGQRITVPAVLREADSGRLTAAIVSARGPPELDGRPALAHRFAAHVRERLATAVDTVPQPEAGLIPALAVGDTSLMDAELAADFRSTGLVHLVVVSGYHLSLVVGAVLAVALALRAGPRARVLAGALAAAAIVVVAGPQPSVLRAAVMAGVTLLALAAGRPRAAMPALATAVLVVVLADPDMAAQAGFALSVAACVGLLLLAFRWAKPLEHRGWPQPVALAVTIPLATQVAVTPLLVGLGTGVSLVSVPVNLLAALVAAPVVMLSVGAAAAAVIWLPAGELVAQLAALPARWLIWLARTGAEIPGAMLPVPGGLWWGLAAAGALAAVIGLARVRALRRPLLAVLVAAGLGMIPACLLTGGPPSGWVVTMCDVGQGDALVLPAGDAVVVVDVGPEPAAVDACLEALEADRIALLVLSHFHIDHTAGIGGVLEGREVVAILAPPPGEAQYGFELVEERAGAVPVLEAVPGEVFEFGQTRLEVLGPPPELLSGTRSDPNNNSVTVRAEVAGTSVLLTGDVELEGQQALLRSGAALDVDVLKVPHHGSSFQVREFLEAADPAVALVGVGKGNEYGHPDPGPLAILEEEGALVFRTDEEGRITVVRNENRFEVTTGG</sequence>
<evidence type="ECO:0000313" key="8">
    <source>
        <dbReference type="EMBL" id="SDE56848.1"/>
    </source>
</evidence>
<feature type="transmembrane region" description="Helical" evidence="6">
    <location>
        <begin position="377"/>
        <end position="399"/>
    </location>
</feature>
<evidence type="ECO:0000256" key="2">
    <source>
        <dbReference type="ARBA" id="ARBA00022475"/>
    </source>
</evidence>
<dbReference type="NCBIfam" id="TIGR00360">
    <property type="entry name" value="ComEC_N-term"/>
    <property type="match status" value="1"/>
</dbReference>
<dbReference type="InterPro" id="IPR004477">
    <property type="entry name" value="ComEC_N"/>
</dbReference>
<dbReference type="PANTHER" id="PTHR30619">
    <property type="entry name" value="DNA INTERNALIZATION/COMPETENCE PROTEIN COMEC/REC2"/>
    <property type="match status" value="1"/>
</dbReference>
<dbReference type="Gene3D" id="3.60.15.10">
    <property type="entry name" value="Ribonuclease Z/Hydroxyacylglutathione hydrolase-like"/>
    <property type="match status" value="1"/>
</dbReference>
<evidence type="ECO:0000256" key="6">
    <source>
        <dbReference type="SAM" id="Phobius"/>
    </source>
</evidence>
<keyword evidence="5 6" id="KW-0472">Membrane</keyword>
<evidence type="ECO:0000256" key="4">
    <source>
        <dbReference type="ARBA" id="ARBA00022989"/>
    </source>
</evidence>
<evidence type="ECO:0000256" key="3">
    <source>
        <dbReference type="ARBA" id="ARBA00022692"/>
    </source>
</evidence>
<dbReference type="InterPro" id="IPR004797">
    <property type="entry name" value="Competence_ComEC/Rec2"/>
</dbReference>
<dbReference type="SMART" id="SM00849">
    <property type="entry name" value="Lactamase_B"/>
    <property type="match status" value="1"/>
</dbReference>
<reference evidence="9" key="1">
    <citation type="submission" date="2016-10" db="EMBL/GenBank/DDBJ databases">
        <authorList>
            <person name="Varghese N."/>
            <person name="Submissions S."/>
        </authorList>
    </citation>
    <scope>NUCLEOTIDE SEQUENCE [LARGE SCALE GENOMIC DNA]</scope>
    <source>
        <strain evidence="9">CGMCC 4.3516</strain>
    </source>
</reference>
<feature type="transmembrane region" description="Helical" evidence="6">
    <location>
        <begin position="322"/>
        <end position="339"/>
    </location>
</feature>
<dbReference type="RefSeq" id="WP_091040747.1">
    <property type="nucleotide sequence ID" value="NZ_FNAD01000032.1"/>
</dbReference>
<evidence type="ECO:0000256" key="1">
    <source>
        <dbReference type="ARBA" id="ARBA00004651"/>
    </source>
</evidence>
<feature type="transmembrane region" description="Helical" evidence="6">
    <location>
        <begin position="499"/>
        <end position="519"/>
    </location>
</feature>
<dbReference type="SUPFAM" id="SSF56281">
    <property type="entry name" value="Metallo-hydrolase/oxidoreductase"/>
    <property type="match status" value="1"/>
</dbReference>
<keyword evidence="9" id="KW-1185">Reference proteome</keyword>
<dbReference type="InterPro" id="IPR052159">
    <property type="entry name" value="Competence_DNA_uptake"/>
</dbReference>